<protein>
    <submittedName>
        <fullName evidence="2">Uncharacterized protein</fullName>
    </submittedName>
</protein>
<keyword evidence="1" id="KW-0472">Membrane</keyword>
<evidence type="ECO:0000313" key="2">
    <source>
        <dbReference type="EMBL" id="PPQ86760.1"/>
    </source>
</evidence>
<dbReference type="AlphaFoldDB" id="A0A409X7P3"/>
<feature type="transmembrane region" description="Helical" evidence="1">
    <location>
        <begin position="6"/>
        <end position="25"/>
    </location>
</feature>
<proteinExistence type="predicted"/>
<reference evidence="2 3" key="1">
    <citation type="journal article" date="2018" name="Evol. Lett.">
        <title>Horizontal gene cluster transfer increased hallucinogenic mushroom diversity.</title>
        <authorList>
            <person name="Reynolds H.T."/>
            <person name="Vijayakumar V."/>
            <person name="Gluck-Thaler E."/>
            <person name="Korotkin H.B."/>
            <person name="Matheny P.B."/>
            <person name="Slot J.C."/>
        </authorList>
    </citation>
    <scope>NUCLEOTIDE SEQUENCE [LARGE SCALE GENOMIC DNA]</scope>
    <source>
        <strain evidence="2 3">2631</strain>
    </source>
</reference>
<keyword evidence="3" id="KW-1185">Reference proteome</keyword>
<keyword evidence="1" id="KW-0812">Transmembrane</keyword>
<gene>
    <name evidence="2" type="ORF">CVT25_012405</name>
</gene>
<sequence length="199" mass="22721">MASTLSTSLYTSAMTLYTLGIYRVYYFKKRFRSQANPDARSDQDIYFEMLASYHLWGDTLSEMNAAWRAARDVCILLLSISVIQFDAGENRLSVAILQIDVVAGTIFARTSAISAFLFATMGLVLSHLYTSKKLDLNSRSIIDKWVKASMSIDTVTSVEFWACLVLPFSCTIWSVFYPVFIYSSNIEDRKGRVYFLWQH</sequence>
<feature type="transmembrane region" description="Helical" evidence="1">
    <location>
        <begin position="158"/>
        <end position="182"/>
    </location>
</feature>
<comment type="caution">
    <text evidence="2">The sequence shown here is derived from an EMBL/GenBank/DDBJ whole genome shotgun (WGS) entry which is preliminary data.</text>
</comment>
<keyword evidence="1" id="KW-1133">Transmembrane helix</keyword>
<dbReference type="Proteomes" id="UP000283269">
    <property type="component" value="Unassembled WGS sequence"/>
</dbReference>
<accession>A0A409X7P3</accession>
<evidence type="ECO:0000313" key="3">
    <source>
        <dbReference type="Proteomes" id="UP000283269"/>
    </source>
</evidence>
<name>A0A409X7P3_PSICY</name>
<feature type="transmembrane region" description="Helical" evidence="1">
    <location>
        <begin position="106"/>
        <end position="129"/>
    </location>
</feature>
<dbReference type="EMBL" id="NHYD01002432">
    <property type="protein sequence ID" value="PPQ86760.1"/>
    <property type="molecule type" value="Genomic_DNA"/>
</dbReference>
<organism evidence="2 3">
    <name type="scientific">Psilocybe cyanescens</name>
    <dbReference type="NCBI Taxonomy" id="93625"/>
    <lineage>
        <taxon>Eukaryota</taxon>
        <taxon>Fungi</taxon>
        <taxon>Dikarya</taxon>
        <taxon>Basidiomycota</taxon>
        <taxon>Agaricomycotina</taxon>
        <taxon>Agaricomycetes</taxon>
        <taxon>Agaricomycetidae</taxon>
        <taxon>Agaricales</taxon>
        <taxon>Agaricineae</taxon>
        <taxon>Strophariaceae</taxon>
        <taxon>Psilocybe</taxon>
    </lineage>
</organism>
<dbReference type="InParanoid" id="A0A409X7P3"/>
<evidence type="ECO:0000256" key="1">
    <source>
        <dbReference type="SAM" id="Phobius"/>
    </source>
</evidence>